<comment type="caution">
    <text evidence="1">The sequence shown here is derived from an EMBL/GenBank/DDBJ whole genome shotgun (WGS) entry which is preliminary data.</text>
</comment>
<dbReference type="RefSeq" id="WP_344419168.1">
    <property type="nucleotide sequence ID" value="NZ_BAAANN010000012.1"/>
</dbReference>
<dbReference type="SUPFAM" id="SSF48239">
    <property type="entry name" value="Terpenoid cyclases/Protein prenyltransferases"/>
    <property type="match status" value="1"/>
</dbReference>
<evidence type="ECO:0000313" key="2">
    <source>
        <dbReference type="Proteomes" id="UP001501116"/>
    </source>
</evidence>
<proteinExistence type="predicted"/>
<reference evidence="2" key="1">
    <citation type="journal article" date="2019" name="Int. J. Syst. Evol. Microbiol.">
        <title>The Global Catalogue of Microorganisms (GCM) 10K type strain sequencing project: providing services to taxonomists for standard genome sequencing and annotation.</title>
        <authorList>
            <consortium name="The Broad Institute Genomics Platform"/>
            <consortium name="The Broad Institute Genome Sequencing Center for Infectious Disease"/>
            <person name="Wu L."/>
            <person name="Ma J."/>
        </authorList>
    </citation>
    <scope>NUCLEOTIDE SEQUENCE [LARGE SCALE GENOMIC DNA]</scope>
    <source>
        <strain evidence="2">JCM 14545</strain>
    </source>
</reference>
<evidence type="ECO:0008006" key="3">
    <source>
        <dbReference type="Google" id="ProtNLM"/>
    </source>
</evidence>
<gene>
    <name evidence="1" type="ORF">GCM10009754_34890</name>
</gene>
<dbReference type="InterPro" id="IPR008930">
    <property type="entry name" value="Terpenoid_cyclase/PrenylTrfase"/>
</dbReference>
<name>A0ABP5CDZ6_9PSEU</name>
<evidence type="ECO:0000313" key="1">
    <source>
        <dbReference type="EMBL" id="GAA1961088.1"/>
    </source>
</evidence>
<accession>A0ABP5CDZ6</accession>
<organism evidence="1 2">
    <name type="scientific">Amycolatopsis minnesotensis</name>
    <dbReference type="NCBI Taxonomy" id="337894"/>
    <lineage>
        <taxon>Bacteria</taxon>
        <taxon>Bacillati</taxon>
        <taxon>Actinomycetota</taxon>
        <taxon>Actinomycetes</taxon>
        <taxon>Pseudonocardiales</taxon>
        <taxon>Pseudonocardiaceae</taxon>
        <taxon>Amycolatopsis</taxon>
    </lineage>
</organism>
<keyword evidence="2" id="KW-1185">Reference proteome</keyword>
<dbReference type="EMBL" id="BAAANN010000012">
    <property type="protein sequence ID" value="GAA1961088.1"/>
    <property type="molecule type" value="Genomic_DNA"/>
</dbReference>
<dbReference type="Proteomes" id="UP001501116">
    <property type="component" value="Unassembled WGS sequence"/>
</dbReference>
<sequence>MTINLGRATSFMAAHARILDRRRFDLAGNDDDANRAAVLAAVDGYRNPDGGYGWGLEPDLRARESQPGGALHALEAIAGAGPATSPGTVALLDWLQSVSLPDGGVPFALPVADPAGCAPFWLQADPAASSVQITAAITTQAHRAAGWDARAKDHPWLAAATRYCLEEIRRMDEPPFAYVLLFAIHFLDAAADSYPEAHELLARLGKFVPPDGVLPVAGGAEGESLHLLDFAPEPGRPARALFDDGAVAADLDRLAARQQPDGGWEVDFTSYSDAAALEWRGYATVSAVEVLRMNGR</sequence>
<protein>
    <recommendedName>
        <fullName evidence="3">Prenyltransferase/squalene oxidase-like repeat protein</fullName>
    </recommendedName>
</protein>